<evidence type="ECO:0000256" key="1">
    <source>
        <dbReference type="RuleBase" id="RU367043"/>
    </source>
</evidence>
<keyword evidence="1" id="KW-0653">Protein transport</keyword>
<keyword evidence="1" id="KW-0999">Mitochondrion inner membrane</keyword>
<keyword evidence="1" id="KW-0813">Transport</keyword>
<reference evidence="3 4" key="1">
    <citation type="submission" date="2024-06" db="EMBL/GenBank/DDBJ databases">
        <authorList>
            <person name="Kraege A."/>
            <person name="Thomma B."/>
        </authorList>
    </citation>
    <scope>NUCLEOTIDE SEQUENCE [LARGE SCALE GENOMIC DNA]</scope>
</reference>
<proteinExistence type="inferred from homology"/>
<comment type="domain">
    <text evidence="1">The twin CX3C motif contains 4 conserved Cys residues that form 2 disulfide bonds in the mitochondrial intermembrane space.</text>
</comment>
<evidence type="ECO:0000259" key="2">
    <source>
        <dbReference type="Pfam" id="PF02953"/>
    </source>
</evidence>
<dbReference type="Proteomes" id="UP001497392">
    <property type="component" value="Unassembled WGS sequence"/>
</dbReference>
<keyword evidence="1" id="KW-0811">Translocation</keyword>
<feature type="domain" description="Tim10-like" evidence="2">
    <location>
        <begin position="15"/>
        <end position="76"/>
    </location>
</feature>
<comment type="subcellular location">
    <subcellularLocation>
        <location evidence="1">Mitochondrion inner membrane</location>
        <topology evidence="1">Peripheral membrane protein</topology>
        <orientation evidence="1">Intermembrane side</orientation>
    </subcellularLocation>
</comment>
<keyword evidence="4" id="KW-1185">Reference proteome</keyword>
<comment type="function">
    <text evidence="1">Mitochondrial intermembrane chaperone that participates in the import and insertion of some multi-pass transmembrane proteins into the mitochondrial inner membrane. Also required for the transfer of beta-barrel precursors from the TOM complex to the sorting and assembly machinery (SAM complex) of the outer membrane. Acts as a chaperone-like protein that protects the hydrophobic precursors from aggregation and guide them through the mitochondrial intermembrane space.</text>
</comment>
<gene>
    <name evidence="3" type="primary">g157</name>
    <name evidence="3" type="ORF">VP750_LOCUS131</name>
</gene>
<dbReference type="EMBL" id="CAXHTA020000001">
    <property type="protein sequence ID" value="CAL5218472.1"/>
    <property type="molecule type" value="Genomic_DNA"/>
</dbReference>
<dbReference type="InterPro" id="IPR004217">
    <property type="entry name" value="Tim10-like"/>
</dbReference>
<protein>
    <recommendedName>
        <fullName evidence="1">Mitochondrial import inner membrane translocase subunit</fullName>
    </recommendedName>
</protein>
<evidence type="ECO:0000313" key="4">
    <source>
        <dbReference type="Proteomes" id="UP001497392"/>
    </source>
</evidence>
<keyword evidence="1" id="KW-0143">Chaperone</keyword>
<dbReference type="Pfam" id="PF02953">
    <property type="entry name" value="zf-Tim10_DDP"/>
    <property type="match status" value="1"/>
</dbReference>
<keyword evidence="1" id="KW-0472">Membrane</keyword>
<dbReference type="SUPFAM" id="SSF144122">
    <property type="entry name" value="Tim10-like"/>
    <property type="match status" value="1"/>
</dbReference>
<comment type="subunit">
    <text evidence="1">Heterohexamer.</text>
</comment>
<organism evidence="3 4">
    <name type="scientific">Coccomyxa viridis</name>
    <dbReference type="NCBI Taxonomy" id="1274662"/>
    <lineage>
        <taxon>Eukaryota</taxon>
        <taxon>Viridiplantae</taxon>
        <taxon>Chlorophyta</taxon>
        <taxon>core chlorophytes</taxon>
        <taxon>Trebouxiophyceae</taxon>
        <taxon>Trebouxiophyceae incertae sedis</taxon>
        <taxon>Coccomyxaceae</taxon>
        <taxon>Coccomyxa</taxon>
    </lineage>
</organism>
<keyword evidence="1" id="KW-0496">Mitochondrion</keyword>
<keyword evidence="1" id="KW-1015">Disulfide bond</keyword>
<accession>A0ABP1FLK1</accession>
<sequence>MSASEEEKMSPELQQFLMAEQAKAQMQQTVARLTDTCWDKCIGTPGRSLSSREESCLSECAKRFIETTQFVVQRFRSKASGADSGF</sequence>
<dbReference type="Gene3D" id="1.10.287.810">
    <property type="entry name" value="Mitochondrial import inner membrane translocase subunit tim13 like domains"/>
    <property type="match status" value="1"/>
</dbReference>
<comment type="similarity">
    <text evidence="1">Belongs to the small Tim family.</text>
</comment>
<name>A0ABP1FLK1_9CHLO</name>
<comment type="caution">
    <text evidence="3">The sequence shown here is derived from an EMBL/GenBank/DDBJ whole genome shotgun (WGS) entry which is preliminary data.</text>
</comment>
<evidence type="ECO:0000313" key="3">
    <source>
        <dbReference type="EMBL" id="CAL5218472.1"/>
    </source>
</evidence>
<dbReference type="InterPro" id="IPR035427">
    <property type="entry name" value="Tim10-like_dom_sf"/>
</dbReference>